<dbReference type="Pfam" id="PF00440">
    <property type="entry name" value="TetR_N"/>
    <property type="match status" value="1"/>
</dbReference>
<keyword evidence="2 4" id="KW-0238">DNA-binding</keyword>
<organism evidence="7 8">
    <name type="scientific">Streptosporangium subroseum</name>
    <dbReference type="NCBI Taxonomy" id="106412"/>
    <lineage>
        <taxon>Bacteria</taxon>
        <taxon>Bacillati</taxon>
        <taxon>Actinomycetota</taxon>
        <taxon>Actinomycetes</taxon>
        <taxon>Streptosporangiales</taxon>
        <taxon>Streptosporangiaceae</taxon>
        <taxon>Streptosporangium</taxon>
    </lineage>
</organism>
<dbReference type="PANTHER" id="PTHR30055">
    <property type="entry name" value="HTH-TYPE TRANSCRIPTIONAL REGULATOR RUTR"/>
    <property type="match status" value="1"/>
</dbReference>
<dbReference type="PROSITE" id="PS50977">
    <property type="entry name" value="HTH_TETR_2"/>
    <property type="match status" value="1"/>
</dbReference>
<dbReference type="GO" id="GO:0003700">
    <property type="term" value="F:DNA-binding transcription factor activity"/>
    <property type="evidence" value="ECO:0007669"/>
    <property type="project" value="TreeGrafter"/>
</dbReference>
<dbReference type="GO" id="GO:0000976">
    <property type="term" value="F:transcription cis-regulatory region binding"/>
    <property type="evidence" value="ECO:0007669"/>
    <property type="project" value="TreeGrafter"/>
</dbReference>
<sequence length="237" mass="25905">MTRKPGAWEWSRTAQTRKSMLQAAREVFTEHGFADAGVADVVERAGLSIGSLYHHFGGKTELFLALWENHQTEYEENAAGAVSKARQSGVQDPLELFVAGARAFLEGAWERRDLARLFMDGDAPPGFELMRRTRGRTWVGQNAILLGAGVSPLDRLTVAVLTTVIGEAGREVATSDSREDAEQITEAAIELIRRLDPLRDLPHPPRDPRNQPGNASEPAQSRRNQAGNASEPAPSQG</sequence>
<dbReference type="InterPro" id="IPR009057">
    <property type="entry name" value="Homeodomain-like_sf"/>
</dbReference>
<dbReference type="EMBL" id="FZOD01000015">
    <property type="protein sequence ID" value="SNS77048.1"/>
    <property type="molecule type" value="Genomic_DNA"/>
</dbReference>
<proteinExistence type="predicted"/>
<dbReference type="SUPFAM" id="SSF46689">
    <property type="entry name" value="Homeodomain-like"/>
    <property type="match status" value="1"/>
</dbReference>
<protein>
    <submittedName>
        <fullName evidence="7">Transcriptional regulator, TetR family</fullName>
    </submittedName>
</protein>
<evidence type="ECO:0000259" key="6">
    <source>
        <dbReference type="PROSITE" id="PS50977"/>
    </source>
</evidence>
<evidence type="ECO:0000256" key="4">
    <source>
        <dbReference type="PROSITE-ProRule" id="PRU00335"/>
    </source>
</evidence>
<dbReference type="RefSeq" id="WP_089208400.1">
    <property type="nucleotide sequence ID" value="NZ_FZOD01000015.1"/>
</dbReference>
<reference evidence="7 8" key="1">
    <citation type="submission" date="2017-06" db="EMBL/GenBank/DDBJ databases">
        <authorList>
            <person name="Kim H.J."/>
            <person name="Triplett B.A."/>
        </authorList>
    </citation>
    <scope>NUCLEOTIDE SEQUENCE [LARGE SCALE GENOMIC DNA]</scope>
    <source>
        <strain evidence="7 8">CGMCC 4.2132</strain>
    </source>
</reference>
<dbReference type="InterPro" id="IPR001647">
    <property type="entry name" value="HTH_TetR"/>
</dbReference>
<evidence type="ECO:0000256" key="5">
    <source>
        <dbReference type="SAM" id="MobiDB-lite"/>
    </source>
</evidence>
<keyword evidence="8" id="KW-1185">Reference proteome</keyword>
<keyword evidence="1" id="KW-0805">Transcription regulation</keyword>
<keyword evidence="3" id="KW-0804">Transcription</keyword>
<evidence type="ECO:0000313" key="8">
    <source>
        <dbReference type="Proteomes" id="UP000198282"/>
    </source>
</evidence>
<feature type="compositionally biased region" description="Polar residues" evidence="5">
    <location>
        <begin position="211"/>
        <end position="237"/>
    </location>
</feature>
<feature type="compositionally biased region" description="Basic and acidic residues" evidence="5">
    <location>
        <begin position="195"/>
        <end position="209"/>
    </location>
</feature>
<feature type="domain" description="HTH tetR-type" evidence="6">
    <location>
        <begin position="14"/>
        <end position="74"/>
    </location>
</feature>
<evidence type="ECO:0000256" key="3">
    <source>
        <dbReference type="ARBA" id="ARBA00023163"/>
    </source>
</evidence>
<gene>
    <name evidence="7" type="ORF">SAMN05216276_1015121</name>
</gene>
<dbReference type="AlphaFoldDB" id="A0A239H7N2"/>
<evidence type="ECO:0000313" key="7">
    <source>
        <dbReference type="EMBL" id="SNS77048.1"/>
    </source>
</evidence>
<dbReference type="Gene3D" id="1.10.357.10">
    <property type="entry name" value="Tetracycline Repressor, domain 2"/>
    <property type="match status" value="1"/>
</dbReference>
<dbReference type="OrthoDB" id="3213419at2"/>
<feature type="region of interest" description="Disordered" evidence="5">
    <location>
        <begin position="195"/>
        <end position="237"/>
    </location>
</feature>
<dbReference type="PANTHER" id="PTHR30055:SF234">
    <property type="entry name" value="HTH-TYPE TRANSCRIPTIONAL REGULATOR BETI"/>
    <property type="match status" value="1"/>
</dbReference>
<evidence type="ECO:0000256" key="1">
    <source>
        <dbReference type="ARBA" id="ARBA00023015"/>
    </source>
</evidence>
<feature type="DNA-binding region" description="H-T-H motif" evidence="4">
    <location>
        <begin position="37"/>
        <end position="56"/>
    </location>
</feature>
<name>A0A239H7N2_9ACTN</name>
<dbReference type="InterPro" id="IPR050109">
    <property type="entry name" value="HTH-type_TetR-like_transc_reg"/>
</dbReference>
<dbReference type="PRINTS" id="PR00455">
    <property type="entry name" value="HTHTETR"/>
</dbReference>
<evidence type="ECO:0000256" key="2">
    <source>
        <dbReference type="ARBA" id="ARBA00023125"/>
    </source>
</evidence>
<dbReference type="Proteomes" id="UP000198282">
    <property type="component" value="Unassembled WGS sequence"/>
</dbReference>
<accession>A0A239H7N2</accession>